<keyword evidence="2" id="KW-1185">Reference proteome</keyword>
<evidence type="ECO:0000313" key="2">
    <source>
        <dbReference type="Proteomes" id="UP001078443"/>
    </source>
</evidence>
<dbReference type="SUPFAM" id="SSF58104">
    <property type="entry name" value="Methyl-accepting chemotaxis protein (MCP) signaling domain"/>
    <property type="match status" value="1"/>
</dbReference>
<dbReference type="EMBL" id="JAPQER010000003">
    <property type="protein sequence ID" value="MCY6484621.1"/>
    <property type="molecule type" value="Genomic_DNA"/>
</dbReference>
<protein>
    <recommendedName>
        <fullName evidence="3">Methyl-accepting chemotaxis protein</fullName>
    </recommendedName>
</protein>
<gene>
    <name evidence="1" type="ORF">OW763_09745</name>
</gene>
<accession>A0ABT4D063</accession>
<comment type="caution">
    <text evidence="1">The sequence shown here is derived from an EMBL/GenBank/DDBJ whole genome shotgun (WGS) entry which is preliminary data.</text>
</comment>
<dbReference type="Proteomes" id="UP001078443">
    <property type="component" value="Unassembled WGS sequence"/>
</dbReference>
<evidence type="ECO:0008006" key="3">
    <source>
        <dbReference type="Google" id="ProtNLM"/>
    </source>
</evidence>
<proteinExistence type="predicted"/>
<name>A0ABT4D063_9CLOT</name>
<organism evidence="1 2">
    <name type="scientific">Clostridium aestuarii</name>
    <dbReference type="NCBI Taxonomy" id="338193"/>
    <lineage>
        <taxon>Bacteria</taxon>
        <taxon>Bacillati</taxon>
        <taxon>Bacillota</taxon>
        <taxon>Clostridia</taxon>
        <taxon>Eubacteriales</taxon>
        <taxon>Clostridiaceae</taxon>
        <taxon>Clostridium</taxon>
    </lineage>
</organism>
<dbReference type="Gene3D" id="1.10.287.950">
    <property type="entry name" value="Methyl-accepting chemotaxis protein"/>
    <property type="match status" value="1"/>
</dbReference>
<evidence type="ECO:0000313" key="1">
    <source>
        <dbReference type="EMBL" id="MCY6484621.1"/>
    </source>
</evidence>
<reference evidence="1" key="1">
    <citation type="submission" date="2022-12" db="EMBL/GenBank/DDBJ databases">
        <authorList>
            <person name="Wang J."/>
        </authorList>
    </citation>
    <scope>NUCLEOTIDE SEQUENCE</scope>
    <source>
        <strain evidence="1">HY-45-18</strain>
    </source>
</reference>
<dbReference type="RefSeq" id="WP_268040927.1">
    <property type="nucleotide sequence ID" value="NZ_JAPQER010000003.1"/>
</dbReference>
<sequence length="78" mass="8591">MQIKTITESIDQVAKGSQELVCSTNKIEETSKDVSMQIQNISLEAEEQTASMEELTASSESLAQLALELQNIISKFNI</sequence>